<gene>
    <name evidence="1" type="ORF">V1525DRAFT_405086</name>
</gene>
<accession>A0ACC3SZI6</accession>
<reference evidence="2" key="1">
    <citation type="journal article" date="2024" name="Front. Bioeng. Biotechnol.">
        <title>Genome-scale model development and genomic sequencing of the oleaginous clade Lipomyces.</title>
        <authorList>
            <person name="Czajka J.J."/>
            <person name="Han Y."/>
            <person name="Kim J."/>
            <person name="Mondo S.J."/>
            <person name="Hofstad B.A."/>
            <person name="Robles A."/>
            <person name="Haridas S."/>
            <person name="Riley R."/>
            <person name="LaButti K."/>
            <person name="Pangilinan J."/>
            <person name="Andreopoulos W."/>
            <person name="Lipzen A."/>
            <person name="Yan J."/>
            <person name="Wang M."/>
            <person name="Ng V."/>
            <person name="Grigoriev I.V."/>
            <person name="Spatafora J.W."/>
            <person name="Magnuson J.K."/>
            <person name="Baker S.E."/>
            <person name="Pomraning K.R."/>
        </authorList>
    </citation>
    <scope>NUCLEOTIDE SEQUENCE [LARGE SCALE GENOMIC DNA]</scope>
    <source>
        <strain evidence="2">CBS 7786</strain>
    </source>
</reference>
<dbReference type="EMBL" id="MU971375">
    <property type="protein sequence ID" value="KAK9237028.1"/>
    <property type="molecule type" value="Genomic_DNA"/>
</dbReference>
<evidence type="ECO:0000313" key="2">
    <source>
        <dbReference type="Proteomes" id="UP001433508"/>
    </source>
</evidence>
<protein>
    <submittedName>
        <fullName evidence="1">Uncharacterized protein</fullName>
    </submittedName>
</protein>
<proteinExistence type="predicted"/>
<name>A0ACC3SZI6_LIPKO</name>
<comment type="caution">
    <text evidence="1">The sequence shown here is derived from an EMBL/GenBank/DDBJ whole genome shotgun (WGS) entry which is preliminary data.</text>
</comment>
<organism evidence="1 2">
    <name type="scientific">Lipomyces kononenkoae</name>
    <name type="common">Yeast</name>
    <dbReference type="NCBI Taxonomy" id="34357"/>
    <lineage>
        <taxon>Eukaryota</taxon>
        <taxon>Fungi</taxon>
        <taxon>Dikarya</taxon>
        <taxon>Ascomycota</taxon>
        <taxon>Saccharomycotina</taxon>
        <taxon>Lipomycetes</taxon>
        <taxon>Lipomycetales</taxon>
        <taxon>Lipomycetaceae</taxon>
        <taxon>Lipomyces</taxon>
    </lineage>
</organism>
<sequence>MSALENMFDSDPEEDGLKHEAREDERPRQQKERRREEDEDDNKDDIENLEDNGEQRSAGDAAEIAGGEDDDEDEDDEDEDEDEDEEDDEDEDGEDEDGARRRKRPRRERRNQFLDVEAEVDEDEEELEEDEDELGREDGFIQDEGHEGDFERVDDRLHREVDRQRAAIAEADAERLASEYREKYGRSAASKYRGEMNVVPQRLLVPSVNDPNIWGVRCKPGKEKAIVRTIWRKKASLQYSNHPLEILSAFQRDNFNGYVYLEARKMTDVEYALKGIVNVYARQMILVPIPEYTDLLRVNKGSDVELVPGSYVRIKRGKYQGDLAVVEDLSENGLEAQLKLVPRLDYGRTQEILGQAGIDGKRKRAAKLSSRPAARLFSPMEARMSDPKNWQQRQAKDNHYIFQGEEYINGYLIKDFRIAHLITDNVEPTLEEVTKFSSTADDEGIDLQSLALSLKQASSNGTFQPGDHVEVHEGEQTGVYGRVVSIDRDIVSLRAETDGLNGQLLEIPSKSLRKKFNQGDHVRVIGGKYKDETGMVVRIKDDVVTIIGDLSMAEITVFSKDLKEASDIGGRNSLGKYQIHDLVQLSANNVACIIKVERDAFRVLDINGNAQTILPSAITMKVDNKFSFATDRNGSEIRVGDTVKETEGEGRQGVILHIYRTYAFLHDRSQNDNAGVSLVRTRNVTAVAAKGGRIAVATNGPDLTKMNPRMQIGGNQQGMLPPTIPRQGGRDRTIGQTVKVRQGPYKGLLGIVKDATDTVARIELHSKNKIISIEKTKLGFVDSRGDKTVSYEEFMTPKKFLSGNVAPIPQYQGAATPSWHGGQTPARTPAWASADLQGGRTPAWAAGDGGRTPAWSASSRTPAWSSGAKTPAYGSSGNRTPAWNPGSRTPGRPAWDAGGRTPREDSGMRTPAWNDESSARTPWEDPSYGRTPGAYNAAPTPGAISAPTPGIISAPTPGRWDDMATPAVYDAKTPGVMAAATPAAWGDEAETPRYAPASP</sequence>
<keyword evidence="2" id="KW-1185">Reference proteome</keyword>
<dbReference type="Proteomes" id="UP001433508">
    <property type="component" value="Unassembled WGS sequence"/>
</dbReference>
<evidence type="ECO:0000313" key="1">
    <source>
        <dbReference type="EMBL" id="KAK9237028.1"/>
    </source>
</evidence>